<dbReference type="InterPro" id="IPR027409">
    <property type="entry name" value="GroEL-like_apical_dom_sf"/>
</dbReference>
<dbReference type="SUPFAM" id="SSF48592">
    <property type="entry name" value="GroEL equatorial domain-like"/>
    <property type="match status" value="1"/>
</dbReference>
<dbReference type="InterPro" id="IPR002423">
    <property type="entry name" value="Cpn60/GroEL/TCP-1"/>
</dbReference>
<reference evidence="5 6" key="1">
    <citation type="submission" date="2019-06" db="EMBL/GenBank/DDBJ databases">
        <title>Genome sequence of Litorilinea aerophila BAA-2444.</title>
        <authorList>
            <person name="Maclea K.S."/>
            <person name="Maurais E.G."/>
            <person name="Iannazzi L.C."/>
        </authorList>
    </citation>
    <scope>NUCLEOTIDE SEQUENCE [LARGE SCALE GENOMIC DNA]</scope>
    <source>
        <strain evidence="5 6">ATCC BAA-2444</strain>
    </source>
</reference>
<comment type="function">
    <text evidence="4">Together with its co-chaperonin GroES, plays an essential role in assisting protein folding. The GroEL-GroES system forms a nano-cage that allows encapsulation of the non-native substrate proteins and provides a physical environment optimized to promote and accelerate protein folding.</text>
</comment>
<dbReference type="EMBL" id="VIGC01000002">
    <property type="protein sequence ID" value="TQE97574.1"/>
    <property type="molecule type" value="Genomic_DNA"/>
</dbReference>
<dbReference type="GO" id="GO:0005524">
    <property type="term" value="F:ATP binding"/>
    <property type="evidence" value="ECO:0007669"/>
    <property type="project" value="InterPro"/>
</dbReference>
<dbReference type="Pfam" id="PF00118">
    <property type="entry name" value="Cpn60_TCP1"/>
    <property type="match status" value="1"/>
</dbReference>
<dbReference type="InterPro" id="IPR027413">
    <property type="entry name" value="GROEL-like_equatorial_sf"/>
</dbReference>
<dbReference type="SMR" id="A0A540VLD2"/>
<evidence type="ECO:0000313" key="5">
    <source>
        <dbReference type="EMBL" id="TQE97574.1"/>
    </source>
</evidence>
<dbReference type="Gene3D" id="3.50.7.10">
    <property type="entry name" value="GroEL"/>
    <property type="match status" value="1"/>
</dbReference>
<evidence type="ECO:0000256" key="4">
    <source>
        <dbReference type="RuleBase" id="RU000419"/>
    </source>
</evidence>
<dbReference type="InParanoid" id="A0A540VLD2"/>
<dbReference type="Gene3D" id="3.30.260.10">
    <property type="entry name" value="TCP-1-like chaperonin intermediate domain"/>
    <property type="match status" value="1"/>
</dbReference>
<keyword evidence="6" id="KW-1185">Reference proteome</keyword>
<comment type="caution">
    <text evidence="5">The sequence shown here is derived from an EMBL/GenBank/DDBJ whole genome shotgun (WGS) entry which is preliminary data.</text>
</comment>
<dbReference type="Proteomes" id="UP000317371">
    <property type="component" value="Unassembled WGS sequence"/>
</dbReference>
<name>A0A540VLD2_9CHLR</name>
<evidence type="ECO:0000313" key="6">
    <source>
        <dbReference type="Proteomes" id="UP000317371"/>
    </source>
</evidence>
<comment type="similarity">
    <text evidence="1 3">Belongs to the chaperonin (HSP60) family.</text>
</comment>
<proteinExistence type="inferred from homology"/>
<dbReference type="SUPFAM" id="SSF52029">
    <property type="entry name" value="GroEL apical domain-like"/>
    <property type="match status" value="1"/>
</dbReference>
<organism evidence="5 6">
    <name type="scientific">Litorilinea aerophila</name>
    <dbReference type="NCBI Taxonomy" id="1204385"/>
    <lineage>
        <taxon>Bacteria</taxon>
        <taxon>Bacillati</taxon>
        <taxon>Chloroflexota</taxon>
        <taxon>Caldilineae</taxon>
        <taxon>Caldilineales</taxon>
        <taxon>Caldilineaceae</taxon>
        <taxon>Litorilinea</taxon>
    </lineage>
</organism>
<dbReference type="FunFam" id="3.50.7.10:FF:000001">
    <property type="entry name" value="60 kDa chaperonin"/>
    <property type="match status" value="1"/>
</dbReference>
<dbReference type="PANTHER" id="PTHR45633">
    <property type="entry name" value="60 KDA HEAT SHOCK PROTEIN, MITOCHONDRIAL"/>
    <property type="match status" value="1"/>
</dbReference>
<dbReference type="GO" id="GO:0140662">
    <property type="term" value="F:ATP-dependent protein folding chaperone"/>
    <property type="evidence" value="ECO:0007669"/>
    <property type="project" value="InterPro"/>
</dbReference>
<dbReference type="Gene3D" id="1.10.560.10">
    <property type="entry name" value="GroEL-like equatorial domain"/>
    <property type="match status" value="1"/>
</dbReference>
<gene>
    <name evidence="5" type="ORF">FKZ61_01475</name>
</gene>
<dbReference type="AlphaFoldDB" id="A0A540VLD2"/>
<dbReference type="GO" id="GO:0042026">
    <property type="term" value="P:protein refolding"/>
    <property type="evidence" value="ECO:0007669"/>
    <property type="project" value="InterPro"/>
</dbReference>
<dbReference type="InterPro" id="IPR001844">
    <property type="entry name" value="Cpn60/GroEL"/>
</dbReference>
<evidence type="ECO:0000256" key="3">
    <source>
        <dbReference type="RuleBase" id="RU000418"/>
    </source>
</evidence>
<evidence type="ECO:0000256" key="2">
    <source>
        <dbReference type="ARBA" id="ARBA00023186"/>
    </source>
</evidence>
<comment type="subunit">
    <text evidence="4">Forms a cylinder of 14 subunits composed of two heptameric rings stacked back-to-back. Interacts with the co-chaperonin GroES.</text>
</comment>
<keyword evidence="2" id="KW-0143">Chaperone</keyword>
<dbReference type="InterPro" id="IPR027410">
    <property type="entry name" value="TCP-1-like_intermed_sf"/>
</dbReference>
<accession>A0A540VLD2</accession>
<dbReference type="OrthoDB" id="9766614at2"/>
<sequence length="533" mass="58098">MRLVFQPDARPALRAGFNRLADAMEVALGPRGRLIAVARDNPRRPPELLNDGATIARRFLGFADRFETMGAFLARHLAWRMEEAVGDGTTTAVILARHIINETDRHVAAGYNVMRLRRGLERGLRVVLEELARMATPLERPEQIAALATGITGDETLGGFIEEIFDVVGPYGAVQVRSHYRRDHDRRYINGTFWNQGWISSYFTTEAGKAVLKHPYILLTNRHLQKASELLPILEQVRQAGERGLVVIANGVAGDALNLLVTNKTRGALPTLAIKTPGLGSEKTEILQDLAVLTGGRVFLAETGDAIEEATLADLGQAREVQAIRSGFTLIGGQGRPAAIRQRSQQLRSQIPKAPYGRERDRLVERAGKLLGGVALLEVGGATETEQEYLKDRAEEAVRVVRLGLQGGVVPGGGAALLACRPALERVQLPDEEQAGVQILADALTAPARALLRNSGYEPEPILARLLEARGGCGFDVIRGQFTDMVAAAILDPLQVVQMALQTAVSGAIMHVTTEVLVHRPRENRDEEVDFRP</sequence>
<dbReference type="RefSeq" id="WP_141608301.1">
    <property type="nucleotide sequence ID" value="NZ_VIGC02000002.1"/>
</dbReference>
<evidence type="ECO:0000256" key="1">
    <source>
        <dbReference type="ARBA" id="ARBA00006607"/>
    </source>
</evidence>
<dbReference type="PRINTS" id="PR00298">
    <property type="entry name" value="CHAPERONIN60"/>
</dbReference>
<protein>
    <recommendedName>
        <fullName evidence="4">60 kDa chaperonin</fullName>
    </recommendedName>
</protein>
<dbReference type="NCBIfam" id="NF009487">
    <property type="entry name" value="PRK12849.1"/>
    <property type="match status" value="1"/>
</dbReference>
<dbReference type="NCBIfam" id="NF000592">
    <property type="entry name" value="PRK00013.1"/>
    <property type="match status" value="1"/>
</dbReference>